<keyword evidence="3" id="KW-1185">Reference proteome</keyword>
<comment type="caution">
    <text evidence="2">The sequence shown here is derived from an EMBL/GenBank/DDBJ whole genome shotgun (WGS) entry which is preliminary data.</text>
</comment>
<dbReference type="GO" id="GO:0008168">
    <property type="term" value="F:methyltransferase activity"/>
    <property type="evidence" value="ECO:0007669"/>
    <property type="project" value="UniProtKB-KW"/>
</dbReference>
<reference evidence="2 3" key="1">
    <citation type="journal article" date="2013" name="Stand. Genomic Sci.">
        <title>Genomic Encyclopedia of Type Strains, Phase I: The one thousand microbial genomes (KMG-I) project.</title>
        <authorList>
            <person name="Kyrpides N.C."/>
            <person name="Woyke T."/>
            <person name="Eisen J.A."/>
            <person name="Garrity G."/>
            <person name="Lilburn T.G."/>
            <person name="Beck B.J."/>
            <person name="Whitman W.B."/>
            <person name="Hugenholtz P."/>
            <person name="Klenk H.P."/>
        </authorList>
    </citation>
    <scope>NUCLEOTIDE SEQUENCE [LARGE SCALE GENOMIC DNA]</scope>
    <source>
        <strain evidence="2 3">DSM 45044</strain>
    </source>
</reference>
<keyword evidence="2" id="KW-0489">Methyltransferase</keyword>
<dbReference type="CDD" id="cd02440">
    <property type="entry name" value="AdoMet_MTases"/>
    <property type="match status" value="1"/>
</dbReference>
<dbReference type="SUPFAM" id="SSF53335">
    <property type="entry name" value="S-adenosyl-L-methionine-dependent methyltransferases"/>
    <property type="match status" value="1"/>
</dbReference>
<organism evidence="2 3">
    <name type="scientific">Stackebrandtia albiflava</name>
    <dbReference type="NCBI Taxonomy" id="406432"/>
    <lineage>
        <taxon>Bacteria</taxon>
        <taxon>Bacillati</taxon>
        <taxon>Actinomycetota</taxon>
        <taxon>Actinomycetes</taxon>
        <taxon>Glycomycetales</taxon>
        <taxon>Glycomycetaceae</taxon>
        <taxon>Stackebrandtia</taxon>
    </lineage>
</organism>
<gene>
    <name evidence="2" type="ORF">LX16_3057</name>
</gene>
<keyword evidence="1" id="KW-1133">Transmembrane helix</keyword>
<dbReference type="Proteomes" id="UP000321617">
    <property type="component" value="Unassembled WGS sequence"/>
</dbReference>
<evidence type="ECO:0000256" key="1">
    <source>
        <dbReference type="SAM" id="Phobius"/>
    </source>
</evidence>
<dbReference type="Pfam" id="PF13578">
    <property type="entry name" value="Methyltransf_24"/>
    <property type="match status" value="1"/>
</dbReference>
<keyword evidence="1" id="KW-0472">Membrane</keyword>
<dbReference type="AlphaFoldDB" id="A0A562V354"/>
<evidence type="ECO:0000313" key="3">
    <source>
        <dbReference type="Proteomes" id="UP000321617"/>
    </source>
</evidence>
<protein>
    <submittedName>
        <fullName evidence="2">Putative O-methyltransferase YrrM</fullName>
    </submittedName>
</protein>
<dbReference type="GO" id="GO:0032259">
    <property type="term" value="P:methylation"/>
    <property type="evidence" value="ECO:0007669"/>
    <property type="project" value="UniProtKB-KW"/>
</dbReference>
<proteinExistence type="predicted"/>
<feature type="transmembrane region" description="Helical" evidence="1">
    <location>
        <begin position="7"/>
        <end position="28"/>
    </location>
</feature>
<keyword evidence="1" id="KW-0812">Transmembrane</keyword>
<name>A0A562V354_9ACTN</name>
<dbReference type="Gene3D" id="3.40.50.150">
    <property type="entry name" value="Vaccinia Virus protein VP39"/>
    <property type="match status" value="1"/>
</dbReference>
<keyword evidence="2" id="KW-0808">Transferase</keyword>
<feature type="transmembrane region" description="Helical" evidence="1">
    <location>
        <begin position="34"/>
        <end position="53"/>
    </location>
</feature>
<dbReference type="PANTHER" id="PTHR43167">
    <property type="entry name" value="PUTATIVE (AFU_ORTHOLOGUE AFUA_6G01830)-RELATED"/>
    <property type="match status" value="1"/>
</dbReference>
<dbReference type="InterPro" id="IPR029063">
    <property type="entry name" value="SAM-dependent_MTases_sf"/>
</dbReference>
<evidence type="ECO:0000313" key="2">
    <source>
        <dbReference type="EMBL" id="TWJ12301.1"/>
    </source>
</evidence>
<dbReference type="PANTHER" id="PTHR43167:SF1">
    <property type="entry name" value="PUTATIVE (AFU_ORTHOLOGUE AFUA_6G01830)-RELATED"/>
    <property type="match status" value="1"/>
</dbReference>
<sequence length="376" mass="42366">MLHRLLTVKILLVAAVCFIAVAAASLVWQGSTGLLVVVAVGQVAVLLLLGLLGRRQAAHDRRRVRDMERTWKLLAQIRTEQSEASRDIRRAVESVSKSVVTLDKRQREKALERHRVVITAVREHKPRFDRITEVVKSVATVTAENRRRLSKLVQEQSGVEAALRRAGRNQYSQVESLINLYRDLDPPFAFPPLAGWAASPDLLRYLYELVCTEKRESVVECGSGVTTLVMAYAMRKQGEGRVVALEHLAEYAAETTTLLERHGLGDWATVLHAPLVEVKIEDEIWPWYDPAKIPEGPFDLVVVDGPPAAVGEQSRYPAVPLLRDRLASDAVIVLDDYRREQEREVGRMWQESDPEWTASRLVHEKGTLELRTKAPE</sequence>
<accession>A0A562V354</accession>
<dbReference type="EMBL" id="VLLL01000006">
    <property type="protein sequence ID" value="TWJ12301.1"/>
    <property type="molecule type" value="Genomic_DNA"/>
</dbReference>